<dbReference type="EMBL" id="CM037160">
    <property type="protein sequence ID" value="KAH7840167.1"/>
    <property type="molecule type" value="Genomic_DNA"/>
</dbReference>
<evidence type="ECO:0000313" key="2">
    <source>
        <dbReference type="Proteomes" id="UP000828048"/>
    </source>
</evidence>
<comment type="caution">
    <text evidence="1">The sequence shown here is derived from an EMBL/GenBank/DDBJ whole genome shotgun (WGS) entry which is preliminary data.</text>
</comment>
<sequence>MVGVAKMAKRGTAKLFATSPVEIYLGPITQSKEGVSLRIFLQLKKALKYTPEFDPQGYGQNSGRNSLAFGYVPSKNLRYKIRLLGKKFHKISNTSVPSRSAPHIREICKKEAIDIANQNFKAFYPTFSSVDRTLNMDQYKTGTAVSDFPKIPKATQFALKPISADIAHGVHPNFMDKHNEHHYKKGLLSSTMQTSGMPPMESQLFFSKMLQEFTTYYSAFHAQVLRSSFAITFPQSPSTLHSNNHRHRIPFISQRPQAPLSSLPRPQVLFVSKFTMQGSVRLWGKTATRTGVRMIGFYGRSWVLLLGLGWWIGGANGLAVRC</sequence>
<proteinExistence type="predicted"/>
<gene>
    <name evidence="1" type="ORF">Vadar_013604</name>
</gene>
<evidence type="ECO:0000313" key="1">
    <source>
        <dbReference type="EMBL" id="KAH7840167.1"/>
    </source>
</evidence>
<accession>A0ACB7XHR6</accession>
<protein>
    <submittedName>
        <fullName evidence="1">Uncharacterized protein</fullName>
    </submittedName>
</protein>
<dbReference type="Proteomes" id="UP000828048">
    <property type="component" value="Chromosome 10"/>
</dbReference>
<name>A0ACB7XHR6_9ERIC</name>
<organism evidence="1 2">
    <name type="scientific">Vaccinium darrowii</name>
    <dbReference type="NCBI Taxonomy" id="229202"/>
    <lineage>
        <taxon>Eukaryota</taxon>
        <taxon>Viridiplantae</taxon>
        <taxon>Streptophyta</taxon>
        <taxon>Embryophyta</taxon>
        <taxon>Tracheophyta</taxon>
        <taxon>Spermatophyta</taxon>
        <taxon>Magnoliopsida</taxon>
        <taxon>eudicotyledons</taxon>
        <taxon>Gunneridae</taxon>
        <taxon>Pentapetalae</taxon>
        <taxon>asterids</taxon>
        <taxon>Ericales</taxon>
        <taxon>Ericaceae</taxon>
        <taxon>Vaccinioideae</taxon>
        <taxon>Vaccinieae</taxon>
        <taxon>Vaccinium</taxon>
    </lineage>
</organism>
<keyword evidence="2" id="KW-1185">Reference proteome</keyword>
<reference evidence="1 2" key="1">
    <citation type="journal article" date="2021" name="Hortic Res">
        <title>High-quality reference genome and annotation aids understanding of berry development for evergreen blueberry (Vaccinium darrowii).</title>
        <authorList>
            <person name="Yu J."/>
            <person name="Hulse-Kemp A.M."/>
            <person name="Babiker E."/>
            <person name="Staton M."/>
        </authorList>
    </citation>
    <scope>NUCLEOTIDE SEQUENCE [LARGE SCALE GENOMIC DNA]</scope>
    <source>
        <strain evidence="2">cv. NJ 8807/NJ 8810</strain>
        <tissue evidence="1">Young leaf</tissue>
    </source>
</reference>